<keyword evidence="7" id="KW-1185">Reference proteome</keyword>
<evidence type="ECO:0000256" key="1">
    <source>
        <dbReference type="ARBA" id="ARBA00022729"/>
    </source>
</evidence>
<dbReference type="PATRIC" id="fig|1423719.4.peg.661"/>
<dbReference type="RefSeq" id="WP_057973730.1">
    <property type="nucleotide sequence ID" value="NZ_AZDI01000002.1"/>
</dbReference>
<dbReference type="Gene3D" id="6.10.250.3150">
    <property type="match status" value="1"/>
</dbReference>
<evidence type="ECO:0000313" key="7">
    <source>
        <dbReference type="Proteomes" id="UP000051450"/>
    </source>
</evidence>
<feature type="domain" description="Peptidoglycan hydrolase PcsB coiled-coil" evidence="5">
    <location>
        <begin position="84"/>
        <end position="156"/>
    </location>
</feature>
<dbReference type="InterPro" id="IPR036908">
    <property type="entry name" value="RlpA-like_sf"/>
</dbReference>
<feature type="compositionally biased region" description="Basic and acidic residues" evidence="3">
    <location>
        <begin position="204"/>
        <end position="246"/>
    </location>
</feature>
<dbReference type="EMBL" id="AZDI01000002">
    <property type="protein sequence ID" value="KRK46150.1"/>
    <property type="molecule type" value="Genomic_DNA"/>
</dbReference>
<dbReference type="Gene3D" id="2.40.40.10">
    <property type="entry name" value="RlpA-like domain"/>
    <property type="match status" value="1"/>
</dbReference>
<protein>
    <submittedName>
        <fullName evidence="6">3D domain protein</fullName>
    </submittedName>
</protein>
<feature type="domain" description="3D" evidence="4">
    <location>
        <begin position="293"/>
        <end position="351"/>
    </location>
</feature>
<dbReference type="Proteomes" id="UP000051450">
    <property type="component" value="Unassembled WGS sequence"/>
</dbReference>
<proteinExistence type="predicted"/>
<evidence type="ECO:0000256" key="3">
    <source>
        <dbReference type="SAM" id="MobiDB-lite"/>
    </source>
</evidence>
<dbReference type="GO" id="GO:0019867">
    <property type="term" value="C:outer membrane"/>
    <property type="evidence" value="ECO:0007669"/>
    <property type="project" value="InterPro"/>
</dbReference>
<dbReference type="InterPro" id="IPR010611">
    <property type="entry name" value="3D_dom"/>
</dbReference>
<feature type="coiled-coil region" evidence="2">
    <location>
        <begin position="145"/>
        <end position="182"/>
    </location>
</feature>
<evidence type="ECO:0000313" key="6">
    <source>
        <dbReference type="EMBL" id="KRK46150.1"/>
    </source>
</evidence>
<feature type="compositionally biased region" description="Polar residues" evidence="3">
    <location>
        <begin position="247"/>
        <end position="256"/>
    </location>
</feature>
<feature type="coiled-coil region" evidence="2">
    <location>
        <begin position="28"/>
        <end position="108"/>
    </location>
</feature>
<dbReference type="PANTHER" id="PTHR39160">
    <property type="entry name" value="CELL WALL-BINDING PROTEIN YOCH"/>
    <property type="match status" value="1"/>
</dbReference>
<organism evidence="6 7">
    <name type="scientific">Dellaglioa algida DSM 15638</name>
    <dbReference type="NCBI Taxonomy" id="1423719"/>
    <lineage>
        <taxon>Bacteria</taxon>
        <taxon>Bacillati</taxon>
        <taxon>Bacillota</taxon>
        <taxon>Bacilli</taxon>
        <taxon>Lactobacillales</taxon>
        <taxon>Lactobacillaceae</taxon>
        <taxon>Dellaglioa</taxon>
    </lineage>
</organism>
<keyword evidence="2" id="KW-0175">Coiled coil</keyword>
<dbReference type="SUPFAM" id="SSF50685">
    <property type="entry name" value="Barwin-like endoglucanases"/>
    <property type="match status" value="1"/>
</dbReference>
<dbReference type="STRING" id="1423719.FC66_GL000651"/>
<feature type="region of interest" description="Disordered" evidence="3">
    <location>
        <begin position="204"/>
        <end position="260"/>
    </location>
</feature>
<evidence type="ECO:0000259" key="4">
    <source>
        <dbReference type="Pfam" id="PF06725"/>
    </source>
</evidence>
<accession>A0A0R1HIA6</accession>
<dbReference type="AlphaFoldDB" id="A0A0R1HIA6"/>
<dbReference type="InterPro" id="IPR051933">
    <property type="entry name" value="Resuscitation_pf_RpfB"/>
</dbReference>
<keyword evidence="1" id="KW-0732">Signal</keyword>
<dbReference type="InterPro" id="IPR057309">
    <property type="entry name" value="PcsB_CC"/>
</dbReference>
<dbReference type="CDD" id="cd22786">
    <property type="entry name" value="DPBB_YuiC-like"/>
    <property type="match status" value="1"/>
</dbReference>
<evidence type="ECO:0000259" key="5">
    <source>
        <dbReference type="Pfam" id="PF24568"/>
    </source>
</evidence>
<dbReference type="PANTHER" id="PTHR39160:SF4">
    <property type="entry name" value="RESUSCITATION-PROMOTING FACTOR RPFB"/>
    <property type="match status" value="1"/>
</dbReference>
<name>A0A0R1HIA6_9LACO</name>
<evidence type="ECO:0000256" key="2">
    <source>
        <dbReference type="SAM" id="Coils"/>
    </source>
</evidence>
<dbReference type="Pfam" id="PF06725">
    <property type="entry name" value="3D"/>
    <property type="match status" value="1"/>
</dbReference>
<sequence length="352" mass="37952">MKIRNIIGIGVIAIGLLGNSVSVSATSISDLKKQESAAQEKVSAANTDITKSLTSINDEYAKVDKLNQEVSDKENKIGSQDKSIEDEQAQLNTRIENAKDRLRSLQVNDSSSKMVTAVLEAKNAGDFINRVYAVSVLQSADNKTMQDVTANIKDMQEAKAKLEVEQKALKSKQAEAKQETEKMDKQLVALKGTLGDAKSELDKVKKAKDEELSKEAREKKAKEDAKAAAEEKKADAKATKNIESTDQKASNDTSGKTTKKTLQMEATAYSTNAPGMGTHGSYGLSLLSNPQQIAVDPTVIPLGTVVWVSGYGVAVAGDTGTAIKGNRIDVHFLSNERCFAWGRKTVTVKVLD</sequence>
<dbReference type="GO" id="GO:0004553">
    <property type="term" value="F:hydrolase activity, hydrolyzing O-glycosyl compounds"/>
    <property type="evidence" value="ECO:0007669"/>
    <property type="project" value="InterPro"/>
</dbReference>
<comment type="caution">
    <text evidence="6">The sequence shown here is derived from an EMBL/GenBank/DDBJ whole genome shotgun (WGS) entry which is preliminary data.</text>
</comment>
<dbReference type="Pfam" id="PF24568">
    <property type="entry name" value="CC_PcsB"/>
    <property type="match status" value="1"/>
</dbReference>
<gene>
    <name evidence="6" type="ORF">FC66_GL000651</name>
</gene>
<reference evidence="6 7" key="1">
    <citation type="journal article" date="2015" name="Genome Announc.">
        <title>Expanding the biotechnology potential of lactobacilli through comparative genomics of 213 strains and associated genera.</title>
        <authorList>
            <person name="Sun Z."/>
            <person name="Harris H.M."/>
            <person name="McCann A."/>
            <person name="Guo C."/>
            <person name="Argimon S."/>
            <person name="Zhang W."/>
            <person name="Yang X."/>
            <person name="Jeffery I.B."/>
            <person name="Cooney J.C."/>
            <person name="Kagawa T.F."/>
            <person name="Liu W."/>
            <person name="Song Y."/>
            <person name="Salvetti E."/>
            <person name="Wrobel A."/>
            <person name="Rasinkangas P."/>
            <person name="Parkhill J."/>
            <person name="Rea M.C."/>
            <person name="O'Sullivan O."/>
            <person name="Ritari J."/>
            <person name="Douillard F.P."/>
            <person name="Paul Ross R."/>
            <person name="Yang R."/>
            <person name="Briner A.E."/>
            <person name="Felis G.E."/>
            <person name="de Vos W.M."/>
            <person name="Barrangou R."/>
            <person name="Klaenhammer T.R."/>
            <person name="Caufield P.W."/>
            <person name="Cui Y."/>
            <person name="Zhang H."/>
            <person name="O'Toole P.W."/>
        </authorList>
    </citation>
    <scope>NUCLEOTIDE SEQUENCE [LARGE SCALE GENOMIC DNA]</scope>
    <source>
        <strain evidence="6 7">DSM 15638</strain>
    </source>
</reference>
<dbReference type="GO" id="GO:0009254">
    <property type="term" value="P:peptidoglycan turnover"/>
    <property type="evidence" value="ECO:0007669"/>
    <property type="project" value="InterPro"/>
</dbReference>